<dbReference type="AlphaFoldDB" id="A0A2N6VLH3"/>
<reference evidence="2 3" key="1">
    <citation type="submission" date="2017-09" db="EMBL/GenBank/DDBJ databases">
        <title>Bacterial strain isolated from the female urinary microbiota.</title>
        <authorList>
            <person name="Thomas-White K."/>
            <person name="Kumar N."/>
            <person name="Forster S."/>
            <person name="Putonti C."/>
            <person name="Lawley T."/>
            <person name="Wolfe A.J."/>
        </authorList>
    </citation>
    <scope>NUCLEOTIDE SEQUENCE [LARGE SCALE GENOMIC DNA]</scope>
    <source>
        <strain evidence="2 3">UMB1301</strain>
    </source>
</reference>
<dbReference type="RefSeq" id="WP_102238942.1">
    <property type="nucleotide sequence ID" value="NZ_PNHK01000003.1"/>
</dbReference>
<protein>
    <submittedName>
        <fullName evidence="2">Uncharacterized protein</fullName>
    </submittedName>
</protein>
<feature type="transmembrane region" description="Helical" evidence="1">
    <location>
        <begin position="32"/>
        <end position="54"/>
    </location>
</feature>
<evidence type="ECO:0000313" key="2">
    <source>
        <dbReference type="EMBL" id="PMD05001.1"/>
    </source>
</evidence>
<sequence length="127" mass="13683">MLSFAKSFLGGLLAFIVSNLALMIVFKLVESWWFAVPPVLSGAVAAFVAFWTDLESRTSTWLAVALPSALMACFTIIMGVVNGIEYPLWQMAYMVVANALTAAIAGGLVFLVVHLIYGGSEHIEEPV</sequence>
<keyword evidence="1" id="KW-0472">Membrane</keyword>
<feature type="transmembrane region" description="Helical" evidence="1">
    <location>
        <begin position="61"/>
        <end position="81"/>
    </location>
</feature>
<feature type="transmembrane region" description="Helical" evidence="1">
    <location>
        <begin position="7"/>
        <end position="26"/>
    </location>
</feature>
<evidence type="ECO:0000256" key="1">
    <source>
        <dbReference type="SAM" id="Phobius"/>
    </source>
</evidence>
<name>A0A2N6VLH3_9MICO</name>
<dbReference type="Proteomes" id="UP000235598">
    <property type="component" value="Unassembled WGS sequence"/>
</dbReference>
<organism evidence="2 3">
    <name type="scientific">Brevibacterium paucivorans</name>
    <dbReference type="NCBI Taxonomy" id="170994"/>
    <lineage>
        <taxon>Bacteria</taxon>
        <taxon>Bacillati</taxon>
        <taxon>Actinomycetota</taxon>
        <taxon>Actinomycetes</taxon>
        <taxon>Micrococcales</taxon>
        <taxon>Brevibacteriaceae</taxon>
        <taxon>Brevibacterium</taxon>
    </lineage>
</organism>
<dbReference type="EMBL" id="PNHK01000003">
    <property type="protein sequence ID" value="PMD05001.1"/>
    <property type="molecule type" value="Genomic_DNA"/>
</dbReference>
<proteinExistence type="predicted"/>
<evidence type="ECO:0000313" key="3">
    <source>
        <dbReference type="Proteomes" id="UP000235598"/>
    </source>
</evidence>
<gene>
    <name evidence="2" type="ORF">CJ199_07845</name>
</gene>
<accession>A0A2N6VLH3</accession>
<feature type="transmembrane region" description="Helical" evidence="1">
    <location>
        <begin position="93"/>
        <end position="117"/>
    </location>
</feature>
<comment type="caution">
    <text evidence="2">The sequence shown here is derived from an EMBL/GenBank/DDBJ whole genome shotgun (WGS) entry which is preliminary data.</text>
</comment>
<keyword evidence="1" id="KW-1133">Transmembrane helix</keyword>
<keyword evidence="1" id="KW-0812">Transmembrane</keyword>